<evidence type="ECO:0000313" key="3">
    <source>
        <dbReference type="Proteomes" id="UP001180020"/>
    </source>
</evidence>
<accession>A0AAV9FJ02</accession>
<evidence type="ECO:0000313" key="2">
    <source>
        <dbReference type="EMBL" id="KAK1326016.1"/>
    </source>
</evidence>
<sequence>MLQIITTTPPPEEESTTAVAAREEVELDHHISSPDEQVKTFHNSVRQIH</sequence>
<name>A0AAV9FJ02_ACOCL</name>
<feature type="region of interest" description="Disordered" evidence="1">
    <location>
        <begin position="30"/>
        <end position="49"/>
    </location>
</feature>
<dbReference type="AlphaFoldDB" id="A0AAV9FJ02"/>
<dbReference type="Proteomes" id="UP001180020">
    <property type="component" value="Unassembled WGS sequence"/>
</dbReference>
<organism evidence="2 3">
    <name type="scientific">Acorus calamus</name>
    <name type="common">Sweet flag</name>
    <dbReference type="NCBI Taxonomy" id="4465"/>
    <lineage>
        <taxon>Eukaryota</taxon>
        <taxon>Viridiplantae</taxon>
        <taxon>Streptophyta</taxon>
        <taxon>Embryophyta</taxon>
        <taxon>Tracheophyta</taxon>
        <taxon>Spermatophyta</taxon>
        <taxon>Magnoliopsida</taxon>
        <taxon>Liliopsida</taxon>
        <taxon>Acoraceae</taxon>
        <taxon>Acorus</taxon>
    </lineage>
</organism>
<comment type="caution">
    <text evidence="2">The sequence shown here is derived from an EMBL/GenBank/DDBJ whole genome shotgun (WGS) entry which is preliminary data.</text>
</comment>
<evidence type="ECO:0000256" key="1">
    <source>
        <dbReference type="SAM" id="MobiDB-lite"/>
    </source>
</evidence>
<dbReference type="EMBL" id="JAUJYO010000001">
    <property type="protein sequence ID" value="KAK1326016.1"/>
    <property type="molecule type" value="Genomic_DNA"/>
</dbReference>
<keyword evidence="3" id="KW-1185">Reference proteome</keyword>
<protein>
    <submittedName>
        <fullName evidence="2">Uncharacterized protein</fullName>
    </submittedName>
</protein>
<reference evidence="2" key="2">
    <citation type="submission" date="2023-06" db="EMBL/GenBank/DDBJ databases">
        <authorList>
            <person name="Ma L."/>
            <person name="Liu K.-W."/>
            <person name="Li Z."/>
            <person name="Hsiao Y.-Y."/>
            <person name="Qi Y."/>
            <person name="Fu T."/>
            <person name="Tang G."/>
            <person name="Zhang D."/>
            <person name="Sun W.-H."/>
            <person name="Liu D.-K."/>
            <person name="Li Y."/>
            <person name="Chen G.-Z."/>
            <person name="Liu X.-D."/>
            <person name="Liao X.-Y."/>
            <person name="Jiang Y.-T."/>
            <person name="Yu X."/>
            <person name="Hao Y."/>
            <person name="Huang J."/>
            <person name="Zhao X.-W."/>
            <person name="Ke S."/>
            <person name="Chen Y.-Y."/>
            <person name="Wu W.-L."/>
            <person name="Hsu J.-L."/>
            <person name="Lin Y.-F."/>
            <person name="Huang M.-D."/>
            <person name="Li C.-Y."/>
            <person name="Huang L."/>
            <person name="Wang Z.-W."/>
            <person name="Zhao X."/>
            <person name="Zhong W.-Y."/>
            <person name="Peng D.-H."/>
            <person name="Ahmad S."/>
            <person name="Lan S."/>
            <person name="Zhang J.-S."/>
            <person name="Tsai W.-C."/>
            <person name="Van De Peer Y."/>
            <person name="Liu Z.-J."/>
        </authorList>
    </citation>
    <scope>NUCLEOTIDE SEQUENCE</scope>
    <source>
        <strain evidence="2">CP</strain>
        <tissue evidence="2">Leaves</tissue>
    </source>
</reference>
<feature type="compositionally biased region" description="Polar residues" evidence="1">
    <location>
        <begin position="40"/>
        <end position="49"/>
    </location>
</feature>
<reference evidence="2" key="1">
    <citation type="journal article" date="2023" name="Nat. Commun.">
        <title>Diploid and tetraploid genomes of Acorus and the evolution of monocots.</title>
        <authorList>
            <person name="Ma L."/>
            <person name="Liu K.W."/>
            <person name="Li Z."/>
            <person name="Hsiao Y.Y."/>
            <person name="Qi Y."/>
            <person name="Fu T."/>
            <person name="Tang G.D."/>
            <person name="Zhang D."/>
            <person name="Sun W.H."/>
            <person name="Liu D.K."/>
            <person name="Li Y."/>
            <person name="Chen G.Z."/>
            <person name="Liu X.D."/>
            <person name="Liao X.Y."/>
            <person name="Jiang Y.T."/>
            <person name="Yu X."/>
            <person name="Hao Y."/>
            <person name="Huang J."/>
            <person name="Zhao X.W."/>
            <person name="Ke S."/>
            <person name="Chen Y.Y."/>
            <person name="Wu W.L."/>
            <person name="Hsu J.L."/>
            <person name="Lin Y.F."/>
            <person name="Huang M.D."/>
            <person name="Li C.Y."/>
            <person name="Huang L."/>
            <person name="Wang Z.W."/>
            <person name="Zhao X."/>
            <person name="Zhong W.Y."/>
            <person name="Peng D.H."/>
            <person name="Ahmad S."/>
            <person name="Lan S."/>
            <person name="Zhang J.S."/>
            <person name="Tsai W.C."/>
            <person name="Van de Peer Y."/>
            <person name="Liu Z.J."/>
        </authorList>
    </citation>
    <scope>NUCLEOTIDE SEQUENCE</scope>
    <source>
        <strain evidence="2">CP</strain>
    </source>
</reference>
<proteinExistence type="predicted"/>
<gene>
    <name evidence="2" type="ORF">QJS10_CPA01g01956</name>
</gene>
<feature type="compositionally biased region" description="Basic and acidic residues" evidence="1">
    <location>
        <begin position="30"/>
        <end position="39"/>
    </location>
</feature>